<protein>
    <recommendedName>
        <fullName evidence="3">Reverse transcriptase zinc-binding domain-containing protein</fullName>
    </recommendedName>
</protein>
<evidence type="ECO:0008006" key="3">
    <source>
        <dbReference type="Google" id="ProtNLM"/>
    </source>
</evidence>
<evidence type="ECO:0000313" key="2">
    <source>
        <dbReference type="Proteomes" id="UP001219525"/>
    </source>
</evidence>
<name>A0AAD7E099_9AGAR</name>
<reference evidence="1" key="1">
    <citation type="submission" date="2023-03" db="EMBL/GenBank/DDBJ databases">
        <title>Massive genome expansion in bonnet fungi (Mycena s.s.) driven by repeated elements and novel gene families across ecological guilds.</title>
        <authorList>
            <consortium name="Lawrence Berkeley National Laboratory"/>
            <person name="Harder C.B."/>
            <person name="Miyauchi S."/>
            <person name="Viragh M."/>
            <person name="Kuo A."/>
            <person name="Thoen E."/>
            <person name="Andreopoulos B."/>
            <person name="Lu D."/>
            <person name="Skrede I."/>
            <person name="Drula E."/>
            <person name="Henrissat B."/>
            <person name="Morin E."/>
            <person name="Kohler A."/>
            <person name="Barry K."/>
            <person name="LaButti K."/>
            <person name="Morin E."/>
            <person name="Salamov A."/>
            <person name="Lipzen A."/>
            <person name="Mereny Z."/>
            <person name="Hegedus B."/>
            <person name="Baldrian P."/>
            <person name="Stursova M."/>
            <person name="Weitz H."/>
            <person name="Taylor A."/>
            <person name="Grigoriev I.V."/>
            <person name="Nagy L.G."/>
            <person name="Martin F."/>
            <person name="Kauserud H."/>
        </authorList>
    </citation>
    <scope>NUCLEOTIDE SEQUENCE</scope>
    <source>
        <strain evidence="1">9144</strain>
    </source>
</reference>
<sequence length="303" mass="34836">MARSARSHQSTVRITLDAPEELVLSGVRLAGTKQTVFYQAIREWKTSKATQRVATVRQTEMIRAEILRVFGYAVSTEQLWDTTYFFDFSRPVRDFLWKSLHDAHHIGTYWKHIPDCEARMTCQVCGVTEDLAHILLKCEAPGQNEVWAVTRELWQRKHPEWPELTVGTLLGCGLARFQSARNVAGIQQLYRILISESMFVIWKLRNERVIQRAGAELPLQEILNKWNQAIVSRFEIDRVLANRPRHGKRASIDPGRVIETWSAVLVNEENLRKEWLRLAGVLVGSTEIASRALQTRTVRHGEG</sequence>
<accession>A0AAD7E099</accession>
<keyword evidence="2" id="KW-1185">Reference proteome</keyword>
<proteinExistence type="predicted"/>
<evidence type="ECO:0000313" key="1">
    <source>
        <dbReference type="EMBL" id="KAJ7222444.1"/>
    </source>
</evidence>
<organism evidence="1 2">
    <name type="scientific">Mycena pura</name>
    <dbReference type="NCBI Taxonomy" id="153505"/>
    <lineage>
        <taxon>Eukaryota</taxon>
        <taxon>Fungi</taxon>
        <taxon>Dikarya</taxon>
        <taxon>Basidiomycota</taxon>
        <taxon>Agaricomycotina</taxon>
        <taxon>Agaricomycetes</taxon>
        <taxon>Agaricomycetidae</taxon>
        <taxon>Agaricales</taxon>
        <taxon>Marasmiineae</taxon>
        <taxon>Mycenaceae</taxon>
        <taxon>Mycena</taxon>
    </lineage>
</organism>
<dbReference type="Proteomes" id="UP001219525">
    <property type="component" value="Unassembled WGS sequence"/>
</dbReference>
<gene>
    <name evidence="1" type="ORF">GGX14DRAFT_352642</name>
</gene>
<dbReference type="AlphaFoldDB" id="A0AAD7E099"/>
<comment type="caution">
    <text evidence="1">The sequence shown here is derived from an EMBL/GenBank/DDBJ whole genome shotgun (WGS) entry which is preliminary data.</text>
</comment>
<dbReference type="EMBL" id="JARJCW010000007">
    <property type="protein sequence ID" value="KAJ7222444.1"/>
    <property type="molecule type" value="Genomic_DNA"/>
</dbReference>